<sequence length="581" mass="61961">MASSSAAHPPLSTSADPLREDPGRVETATVEADVRFEQADSRKRSNATSSTSALPAARGERIPGPPIVETKEEMQEELHNLDRVKMALEGGARLSSPEQSVLRLANIRLSGSSAVRPSFLARVCRPYVDEDLAFSRLYRLLHSSSGRLDFPPPGAPTTLQGVLQLTSSLANDLQRLDLYNGIDASILPAITPSSPQTAMQDVDVLLQLRESPRLFLKSSTDVGNGEGSVSVQGRIRNLFGGAEKLEGSYETGTRTRGAMNATFTTPVLASPDHAFTLSGYLSNRDKTFYASHYEALQGLKASLTANASSSSQHELAWELSWRQMNRLSPYASASIRKMARGGGHSVKSSLVHTFVSDTRDAVTPSQGGSEGRLFKSVTEMAGLGGDAQFVKWEGQWGINRSLENKLGSGWAWAAGARAGLMRPLTLPSIASGETSSPMTAADVKLPFADRFQLGGPTCVRMFKMNSLGPKDGRDSLGGTAFYSLGASLFSPLPLKPHWPLKMHAFFNGGQLSSLPLSLSAAKPADLLQDTLLRPSTSAGVGLMYEQGALRLELNAGMPLSAARGDGSRKGVQLGVGISFLG</sequence>
<dbReference type="Gene3D" id="2.40.160.50">
    <property type="entry name" value="membrane protein fhac: a member of the omp85/tpsb transporter family"/>
    <property type="match status" value="1"/>
</dbReference>
<dbReference type="GO" id="GO:0005741">
    <property type="term" value="C:mitochondrial outer membrane"/>
    <property type="evidence" value="ECO:0007669"/>
    <property type="project" value="UniProtKB-SubCell"/>
</dbReference>
<keyword evidence="9" id="KW-1185">Reference proteome</keyword>
<dbReference type="Pfam" id="PF01103">
    <property type="entry name" value="Omp85"/>
    <property type="match status" value="1"/>
</dbReference>
<proteinExistence type="inferred from homology"/>
<organism evidence="8 9">
    <name type="scientific">Pseudomicrostroma glucosiphilum</name>
    <dbReference type="NCBI Taxonomy" id="1684307"/>
    <lineage>
        <taxon>Eukaryota</taxon>
        <taxon>Fungi</taxon>
        <taxon>Dikarya</taxon>
        <taxon>Basidiomycota</taxon>
        <taxon>Ustilaginomycotina</taxon>
        <taxon>Exobasidiomycetes</taxon>
        <taxon>Microstromatales</taxon>
        <taxon>Microstromatales incertae sedis</taxon>
        <taxon>Pseudomicrostroma</taxon>
    </lineage>
</organism>
<evidence type="ECO:0000313" key="9">
    <source>
        <dbReference type="Proteomes" id="UP000245942"/>
    </source>
</evidence>
<evidence type="ECO:0000256" key="6">
    <source>
        <dbReference type="SAM" id="MobiDB-lite"/>
    </source>
</evidence>
<keyword evidence="3" id="KW-1134">Transmembrane beta strand</keyword>
<dbReference type="EMBL" id="KZ819323">
    <property type="protein sequence ID" value="PWN22114.1"/>
    <property type="molecule type" value="Genomic_DNA"/>
</dbReference>
<name>A0A316UB83_9BASI</name>
<evidence type="ECO:0000256" key="4">
    <source>
        <dbReference type="ARBA" id="ARBA00022692"/>
    </source>
</evidence>
<dbReference type="OrthoDB" id="1724197at2759"/>
<dbReference type="Proteomes" id="UP000245942">
    <property type="component" value="Unassembled WGS sequence"/>
</dbReference>
<dbReference type="InterPro" id="IPR039910">
    <property type="entry name" value="D15-like"/>
</dbReference>
<dbReference type="RefSeq" id="XP_025349274.1">
    <property type="nucleotide sequence ID" value="XM_025491863.1"/>
</dbReference>
<feature type="domain" description="Bacterial surface antigen (D15)" evidence="7">
    <location>
        <begin position="237"/>
        <end position="579"/>
    </location>
</feature>
<reference evidence="8 9" key="1">
    <citation type="journal article" date="2018" name="Mol. Biol. Evol.">
        <title>Broad Genomic Sampling Reveals a Smut Pathogenic Ancestry of the Fungal Clade Ustilaginomycotina.</title>
        <authorList>
            <person name="Kijpornyongpan T."/>
            <person name="Mondo S.J."/>
            <person name="Barry K."/>
            <person name="Sandor L."/>
            <person name="Lee J."/>
            <person name="Lipzen A."/>
            <person name="Pangilinan J."/>
            <person name="LaButti K."/>
            <person name="Hainaut M."/>
            <person name="Henrissat B."/>
            <person name="Grigoriev I.V."/>
            <person name="Spatafora J.W."/>
            <person name="Aime M.C."/>
        </authorList>
    </citation>
    <scope>NUCLEOTIDE SEQUENCE [LARGE SCALE GENOMIC DNA]</scope>
    <source>
        <strain evidence="8 9">MCA 4718</strain>
    </source>
</reference>
<evidence type="ECO:0000313" key="8">
    <source>
        <dbReference type="EMBL" id="PWN22114.1"/>
    </source>
</evidence>
<evidence type="ECO:0000256" key="5">
    <source>
        <dbReference type="ARBA" id="ARBA00023136"/>
    </source>
</evidence>
<feature type="region of interest" description="Disordered" evidence="6">
    <location>
        <begin position="1"/>
        <end position="65"/>
    </location>
</feature>
<dbReference type="AlphaFoldDB" id="A0A316UB83"/>
<comment type="subcellular location">
    <subcellularLocation>
        <location evidence="1">Mitochondrion outer membrane</location>
        <topology evidence="1">Multi-pass membrane protein</topology>
    </subcellularLocation>
</comment>
<protein>
    <recommendedName>
        <fullName evidence="7">Bacterial surface antigen (D15) domain-containing protein</fullName>
    </recommendedName>
</protein>
<dbReference type="GeneID" id="37013597"/>
<dbReference type="InterPro" id="IPR000184">
    <property type="entry name" value="Bac_surfAg_D15"/>
</dbReference>
<keyword evidence="5" id="KW-0472">Membrane</keyword>
<gene>
    <name evidence="8" type="ORF">BCV69DRAFT_281116</name>
</gene>
<comment type="similarity">
    <text evidence="2">Belongs to the SAM50/omp85 family.</text>
</comment>
<evidence type="ECO:0000256" key="3">
    <source>
        <dbReference type="ARBA" id="ARBA00022452"/>
    </source>
</evidence>
<feature type="compositionally biased region" description="Basic and acidic residues" evidence="6">
    <location>
        <begin position="32"/>
        <end position="43"/>
    </location>
</feature>
<accession>A0A316UB83</accession>
<dbReference type="STRING" id="1684307.A0A316UB83"/>
<dbReference type="PANTHER" id="PTHR12815:SF18">
    <property type="entry name" value="SORTING AND ASSEMBLY MACHINERY COMPONENT 50 HOMOLOG"/>
    <property type="match status" value="1"/>
</dbReference>
<feature type="compositionally biased region" description="Polar residues" evidence="6">
    <location>
        <begin position="1"/>
        <end position="15"/>
    </location>
</feature>
<keyword evidence="4" id="KW-0812">Transmembrane</keyword>
<dbReference type="GO" id="GO:0045040">
    <property type="term" value="P:protein insertion into mitochondrial outer membrane"/>
    <property type="evidence" value="ECO:0007669"/>
    <property type="project" value="TreeGrafter"/>
</dbReference>
<evidence type="ECO:0000256" key="1">
    <source>
        <dbReference type="ARBA" id="ARBA00004374"/>
    </source>
</evidence>
<evidence type="ECO:0000256" key="2">
    <source>
        <dbReference type="ARBA" id="ARBA00010913"/>
    </source>
</evidence>
<evidence type="ECO:0000259" key="7">
    <source>
        <dbReference type="Pfam" id="PF01103"/>
    </source>
</evidence>
<dbReference type="PANTHER" id="PTHR12815">
    <property type="entry name" value="SORTING AND ASSEMBLY MACHINERY SAMM50 PROTEIN FAMILY MEMBER"/>
    <property type="match status" value="1"/>
</dbReference>